<organism evidence="2 3">
    <name type="scientific">Tumidithrix elongata BACA0141</name>
    <dbReference type="NCBI Taxonomy" id="2716417"/>
    <lineage>
        <taxon>Bacteria</taxon>
        <taxon>Bacillati</taxon>
        <taxon>Cyanobacteriota</taxon>
        <taxon>Cyanophyceae</taxon>
        <taxon>Pseudanabaenales</taxon>
        <taxon>Pseudanabaenaceae</taxon>
        <taxon>Tumidithrix</taxon>
        <taxon>Tumidithrix elongata</taxon>
    </lineage>
</organism>
<dbReference type="Pfam" id="PF10989">
    <property type="entry name" value="DUF2808"/>
    <property type="match status" value="1"/>
</dbReference>
<evidence type="ECO:0000313" key="3">
    <source>
        <dbReference type="Proteomes" id="UP001333818"/>
    </source>
</evidence>
<evidence type="ECO:0000313" key="2">
    <source>
        <dbReference type="EMBL" id="MEE3716870.1"/>
    </source>
</evidence>
<feature type="signal peptide" evidence="1">
    <location>
        <begin position="1"/>
        <end position="31"/>
    </location>
</feature>
<keyword evidence="3" id="KW-1185">Reference proteome</keyword>
<feature type="chain" id="PRO_5043712657" evidence="1">
    <location>
        <begin position="32"/>
        <end position="177"/>
    </location>
</feature>
<dbReference type="AlphaFoldDB" id="A0AAW9PRV9"/>
<accession>A0AAW9PRV9</accession>
<evidence type="ECO:0000256" key="1">
    <source>
        <dbReference type="SAM" id="SignalP"/>
    </source>
</evidence>
<proteinExistence type="predicted"/>
<name>A0AAW9PRV9_9CYAN</name>
<gene>
    <name evidence="2" type="ORF">V2H45_08950</name>
</gene>
<dbReference type="EMBL" id="JAZBJZ010000027">
    <property type="protein sequence ID" value="MEE3716870.1"/>
    <property type="molecule type" value="Genomic_DNA"/>
</dbReference>
<sequence>MKISTFLVSTLTCASLSAFPVALFTASSAQAQNNLVLFGAGKEATLGYVIRTTRPNDRLNSINFFAPLPKNKAVSELQVLYPEGFGSAIDPDNVEIVIRQTKQKVKVREVLVDREVRSVRFIFQEPIASKPNQELEIVATGVTNPSRSGMFRFEVQALGTEANPLFQFLGQWLVTIY</sequence>
<dbReference type="InterPro" id="IPR021256">
    <property type="entry name" value="DUF2808"/>
</dbReference>
<dbReference type="Proteomes" id="UP001333818">
    <property type="component" value="Unassembled WGS sequence"/>
</dbReference>
<protein>
    <submittedName>
        <fullName evidence="2">DUF2808 domain-containing protein</fullName>
    </submittedName>
</protein>
<dbReference type="RefSeq" id="WP_330483298.1">
    <property type="nucleotide sequence ID" value="NZ_JAZBJZ010000027.1"/>
</dbReference>
<reference evidence="2" key="1">
    <citation type="submission" date="2024-01" db="EMBL/GenBank/DDBJ databases">
        <title>Bank of Algae and Cyanobacteria of the Azores (BACA) strain genomes.</title>
        <authorList>
            <person name="Luz R."/>
            <person name="Cordeiro R."/>
            <person name="Fonseca A."/>
            <person name="Goncalves V."/>
        </authorList>
    </citation>
    <scope>NUCLEOTIDE SEQUENCE</scope>
    <source>
        <strain evidence="2">BACA0141</strain>
    </source>
</reference>
<keyword evidence="1" id="KW-0732">Signal</keyword>
<comment type="caution">
    <text evidence="2">The sequence shown here is derived from an EMBL/GenBank/DDBJ whole genome shotgun (WGS) entry which is preliminary data.</text>
</comment>